<gene>
    <name evidence="1" type="ORF">ACFOYW_04500</name>
</gene>
<evidence type="ECO:0008006" key="3">
    <source>
        <dbReference type="Google" id="ProtNLM"/>
    </source>
</evidence>
<evidence type="ECO:0000313" key="2">
    <source>
        <dbReference type="Proteomes" id="UP001595900"/>
    </source>
</evidence>
<reference evidence="2" key="1">
    <citation type="journal article" date="2019" name="Int. J. Syst. Evol. Microbiol.">
        <title>The Global Catalogue of Microorganisms (GCM) 10K type strain sequencing project: providing services to taxonomists for standard genome sequencing and annotation.</title>
        <authorList>
            <consortium name="The Broad Institute Genomics Platform"/>
            <consortium name="The Broad Institute Genome Sequencing Center for Infectious Disease"/>
            <person name="Wu L."/>
            <person name="Ma J."/>
        </authorList>
    </citation>
    <scope>NUCLEOTIDE SEQUENCE [LARGE SCALE GENOMIC DNA]</scope>
    <source>
        <strain evidence="2">CGMCC 1.10363</strain>
    </source>
</reference>
<protein>
    <recommendedName>
        <fullName evidence="3">GIY-YIG domain-containing protein</fullName>
    </recommendedName>
</protein>
<name>A0ABV8Q5J5_9MICO</name>
<dbReference type="Proteomes" id="UP001595900">
    <property type="component" value="Unassembled WGS sequence"/>
</dbReference>
<keyword evidence="2" id="KW-1185">Reference proteome</keyword>
<organism evidence="1 2">
    <name type="scientific">Gryllotalpicola reticulitermitis</name>
    <dbReference type="NCBI Taxonomy" id="1184153"/>
    <lineage>
        <taxon>Bacteria</taxon>
        <taxon>Bacillati</taxon>
        <taxon>Actinomycetota</taxon>
        <taxon>Actinomycetes</taxon>
        <taxon>Micrococcales</taxon>
        <taxon>Microbacteriaceae</taxon>
        <taxon>Gryllotalpicola</taxon>
    </lineage>
</organism>
<proteinExistence type="predicted"/>
<dbReference type="EMBL" id="JBHSCN010000003">
    <property type="protein sequence ID" value="MFC4242624.1"/>
    <property type="molecule type" value="Genomic_DNA"/>
</dbReference>
<comment type="caution">
    <text evidence="1">The sequence shown here is derived from an EMBL/GenBank/DDBJ whole genome shotgun (WGS) entry which is preliminary data.</text>
</comment>
<sequence>MMIGHFGLRLRDNTALGLRLSRDTYATINKRSSLVIPRESQSPTTWERMSRFYADDAHTIYTDAWCEEHRSAALRNFDRNMAFFDALDEGEFNVAVDDLVATERGLVEVHDLNDFGSASGFYMMVLDGYKQAYFGVTGSELAKRMRQHWTRNFPFDRLLWGNEFTSIIAVDSFRALDTTRLFATRSADPFAIEERVVEKFPSIFRLNRLTGGRVPNNVSLRQVVSMMKIRDLSNAIAEE</sequence>
<dbReference type="RefSeq" id="WP_390227493.1">
    <property type="nucleotide sequence ID" value="NZ_JBHSCN010000003.1"/>
</dbReference>
<accession>A0ABV8Q5J5</accession>
<evidence type="ECO:0000313" key="1">
    <source>
        <dbReference type="EMBL" id="MFC4242624.1"/>
    </source>
</evidence>